<dbReference type="GO" id="GO:0005576">
    <property type="term" value="C:extracellular region"/>
    <property type="evidence" value="ECO:0007669"/>
    <property type="project" value="UniProtKB-SubCell"/>
</dbReference>
<sequence>MACKIKRLYRFGARKLNCLAWTGLVPLGSIPYASSTLCRKNLSCVANINNAVQPFNAGLFSLVHQLHKKLNDARFI</sequence>
<evidence type="ECO:0000313" key="8">
    <source>
        <dbReference type="EMBL" id="PNS89830.1"/>
    </source>
</evidence>
<dbReference type="GO" id="GO:0016787">
    <property type="term" value="F:hydrolase activity"/>
    <property type="evidence" value="ECO:0007669"/>
    <property type="project" value="UniProtKB-KW"/>
</dbReference>
<evidence type="ECO:0000256" key="2">
    <source>
        <dbReference type="ARBA" id="ARBA00008668"/>
    </source>
</evidence>
<evidence type="ECO:0000256" key="3">
    <source>
        <dbReference type="ARBA" id="ARBA00022525"/>
    </source>
</evidence>
<evidence type="ECO:0000256" key="6">
    <source>
        <dbReference type="ARBA" id="ARBA00022963"/>
    </source>
</evidence>
<dbReference type="Gene3D" id="3.40.50.1110">
    <property type="entry name" value="SGNH hydrolase"/>
    <property type="match status" value="1"/>
</dbReference>
<dbReference type="PANTHER" id="PTHR45650">
    <property type="entry name" value="GDSL-LIKE LIPASE/ACYLHYDROLASE-RELATED"/>
    <property type="match status" value="1"/>
</dbReference>
<comment type="similarity">
    <text evidence="2">Belongs to the 'GDSL' lipolytic enzyme family.</text>
</comment>
<reference evidence="8 9" key="1">
    <citation type="journal article" date="2006" name="Science">
        <title>The genome of black cottonwood, Populus trichocarpa (Torr. &amp; Gray).</title>
        <authorList>
            <person name="Tuskan G.A."/>
            <person name="Difazio S."/>
            <person name="Jansson S."/>
            <person name="Bohlmann J."/>
            <person name="Grigoriev I."/>
            <person name="Hellsten U."/>
            <person name="Putnam N."/>
            <person name="Ralph S."/>
            <person name="Rombauts S."/>
            <person name="Salamov A."/>
            <person name="Schein J."/>
            <person name="Sterck L."/>
            <person name="Aerts A."/>
            <person name="Bhalerao R.R."/>
            <person name="Bhalerao R.P."/>
            <person name="Blaudez D."/>
            <person name="Boerjan W."/>
            <person name="Brun A."/>
            <person name="Brunner A."/>
            <person name="Busov V."/>
            <person name="Campbell M."/>
            <person name="Carlson J."/>
            <person name="Chalot M."/>
            <person name="Chapman J."/>
            <person name="Chen G.L."/>
            <person name="Cooper D."/>
            <person name="Coutinho P.M."/>
            <person name="Couturier J."/>
            <person name="Covert S."/>
            <person name="Cronk Q."/>
            <person name="Cunningham R."/>
            <person name="Davis J."/>
            <person name="Degroeve S."/>
            <person name="Dejardin A."/>
            <person name="Depamphilis C."/>
            <person name="Detter J."/>
            <person name="Dirks B."/>
            <person name="Dubchak I."/>
            <person name="Duplessis S."/>
            <person name="Ehlting J."/>
            <person name="Ellis B."/>
            <person name="Gendler K."/>
            <person name="Goodstein D."/>
            <person name="Gribskov M."/>
            <person name="Grimwood J."/>
            <person name="Groover A."/>
            <person name="Gunter L."/>
            <person name="Hamberger B."/>
            <person name="Heinze B."/>
            <person name="Helariutta Y."/>
            <person name="Henrissat B."/>
            <person name="Holligan D."/>
            <person name="Holt R."/>
            <person name="Huang W."/>
            <person name="Islam-Faridi N."/>
            <person name="Jones S."/>
            <person name="Jones-Rhoades M."/>
            <person name="Jorgensen R."/>
            <person name="Joshi C."/>
            <person name="Kangasjarvi J."/>
            <person name="Karlsson J."/>
            <person name="Kelleher C."/>
            <person name="Kirkpatrick R."/>
            <person name="Kirst M."/>
            <person name="Kohler A."/>
            <person name="Kalluri U."/>
            <person name="Larimer F."/>
            <person name="Leebens-Mack J."/>
            <person name="Leple J.C."/>
            <person name="Locascio P."/>
            <person name="Lou Y."/>
            <person name="Lucas S."/>
            <person name="Martin F."/>
            <person name="Montanini B."/>
            <person name="Napoli C."/>
            <person name="Nelson D.R."/>
            <person name="Nelson C."/>
            <person name="Nieminen K."/>
            <person name="Nilsson O."/>
            <person name="Pereda V."/>
            <person name="Peter G."/>
            <person name="Philippe R."/>
            <person name="Pilate G."/>
            <person name="Poliakov A."/>
            <person name="Razumovskaya J."/>
            <person name="Richardson P."/>
            <person name="Rinaldi C."/>
            <person name="Ritland K."/>
            <person name="Rouze P."/>
            <person name="Ryaboy D."/>
            <person name="Schmutz J."/>
            <person name="Schrader J."/>
            <person name="Segerman B."/>
            <person name="Shin H."/>
            <person name="Siddiqui A."/>
            <person name="Sterky F."/>
            <person name="Terry A."/>
            <person name="Tsai C.J."/>
            <person name="Uberbacher E."/>
            <person name="Unneberg P."/>
            <person name="Vahala J."/>
            <person name="Wall K."/>
            <person name="Wessler S."/>
            <person name="Yang G."/>
            <person name="Yin T."/>
            <person name="Douglas C."/>
            <person name="Marra M."/>
            <person name="Sandberg G."/>
            <person name="Van de Peer Y."/>
            <person name="Rokhsar D."/>
        </authorList>
    </citation>
    <scope>NUCLEOTIDE SEQUENCE [LARGE SCALE GENOMIC DNA]</scope>
    <source>
        <strain evidence="9">cv. Nisqually</strain>
    </source>
</reference>
<keyword evidence="3" id="KW-0964">Secreted</keyword>
<dbReference type="HOGENOM" id="CLU_2709421_0_0_1"/>
<keyword evidence="4" id="KW-0732">Signal</keyword>
<dbReference type="AlphaFoldDB" id="U7E0D8"/>
<evidence type="ECO:0000256" key="7">
    <source>
        <dbReference type="ARBA" id="ARBA00023098"/>
    </source>
</evidence>
<evidence type="ECO:0000256" key="5">
    <source>
        <dbReference type="ARBA" id="ARBA00022801"/>
    </source>
</evidence>
<evidence type="ECO:0000256" key="4">
    <source>
        <dbReference type="ARBA" id="ARBA00022729"/>
    </source>
</evidence>
<dbReference type="GO" id="GO:0016042">
    <property type="term" value="P:lipid catabolic process"/>
    <property type="evidence" value="ECO:0007669"/>
    <property type="project" value="UniProtKB-KW"/>
</dbReference>
<keyword evidence="6" id="KW-0442">Lipid degradation</keyword>
<evidence type="ECO:0000313" key="9">
    <source>
        <dbReference type="Proteomes" id="UP000006729"/>
    </source>
</evidence>
<accession>U7E0D8</accession>
<keyword evidence="5" id="KW-0378">Hydrolase</keyword>
<name>U7E0D8_POPTR</name>
<dbReference type="InParanoid" id="U7E0D8"/>
<gene>
    <name evidence="8" type="ORF">POPTR_019G009400</name>
</gene>
<keyword evidence="9" id="KW-1185">Reference proteome</keyword>
<dbReference type="InterPro" id="IPR036514">
    <property type="entry name" value="SGNH_hydro_sf"/>
</dbReference>
<dbReference type="Proteomes" id="UP000006729">
    <property type="component" value="Chromosome 19"/>
</dbReference>
<keyword evidence="7" id="KW-0443">Lipid metabolism</keyword>
<proteinExistence type="inferred from homology"/>
<dbReference type="PANTHER" id="PTHR45650:SF75">
    <property type="entry name" value="GDSL-LIKE LIPASE_ACYLHYDROLASE"/>
    <property type="match status" value="1"/>
</dbReference>
<dbReference type="InterPro" id="IPR051238">
    <property type="entry name" value="GDSL_esterase/lipase"/>
</dbReference>
<organism evidence="8 9">
    <name type="scientific">Populus trichocarpa</name>
    <name type="common">Western balsam poplar</name>
    <name type="synonym">Populus balsamifera subsp. trichocarpa</name>
    <dbReference type="NCBI Taxonomy" id="3694"/>
    <lineage>
        <taxon>Eukaryota</taxon>
        <taxon>Viridiplantae</taxon>
        <taxon>Streptophyta</taxon>
        <taxon>Embryophyta</taxon>
        <taxon>Tracheophyta</taxon>
        <taxon>Spermatophyta</taxon>
        <taxon>Magnoliopsida</taxon>
        <taxon>eudicotyledons</taxon>
        <taxon>Gunneridae</taxon>
        <taxon>Pentapetalae</taxon>
        <taxon>rosids</taxon>
        <taxon>fabids</taxon>
        <taxon>Malpighiales</taxon>
        <taxon>Salicaceae</taxon>
        <taxon>Saliceae</taxon>
        <taxon>Populus</taxon>
    </lineage>
</organism>
<evidence type="ECO:0000256" key="1">
    <source>
        <dbReference type="ARBA" id="ARBA00004613"/>
    </source>
</evidence>
<dbReference type="EMBL" id="CM009308">
    <property type="protein sequence ID" value="PNS89830.1"/>
    <property type="molecule type" value="Genomic_DNA"/>
</dbReference>
<comment type="subcellular location">
    <subcellularLocation>
        <location evidence="1">Secreted</location>
    </subcellularLocation>
</comment>
<protein>
    <submittedName>
        <fullName evidence="8">Uncharacterized protein</fullName>
    </submittedName>
</protein>